<gene>
    <name evidence="3" type="ORF">LNKW23_40740</name>
</gene>
<feature type="transmembrane region" description="Helical" evidence="1">
    <location>
        <begin position="9"/>
        <end position="29"/>
    </location>
</feature>
<dbReference type="Proteomes" id="UP001239909">
    <property type="component" value="Unassembled WGS sequence"/>
</dbReference>
<protein>
    <recommendedName>
        <fullName evidence="2">DUF1468 domain-containing protein</fullName>
    </recommendedName>
</protein>
<dbReference type="InterPro" id="IPR009936">
    <property type="entry name" value="DUF1468"/>
</dbReference>
<sequence>MTRTTHRQIGIAAILFAAFLTLAGIPYGVTAPDNIRNIVLSPLFWPYALAGLLALGGAGLLLASRGLPSAAEAEAPGTGWRPGAGLRLAIAAVIMVLLVAFAETVGLVWAAMPAFLAFAFLVRTRHPVAATIAAIAAPLALYAFFAHVAGVAIPQGIFVRLP</sequence>
<accession>A0ABQ6LNX5</accession>
<evidence type="ECO:0000259" key="2">
    <source>
        <dbReference type="Pfam" id="PF07331"/>
    </source>
</evidence>
<feature type="domain" description="DUF1468" evidence="2">
    <location>
        <begin position="11"/>
        <end position="154"/>
    </location>
</feature>
<organism evidence="3 4">
    <name type="scientific">Paralimibaculum aggregatum</name>
    <dbReference type="NCBI Taxonomy" id="3036245"/>
    <lineage>
        <taxon>Bacteria</taxon>
        <taxon>Pseudomonadati</taxon>
        <taxon>Pseudomonadota</taxon>
        <taxon>Alphaproteobacteria</taxon>
        <taxon>Rhodobacterales</taxon>
        <taxon>Paracoccaceae</taxon>
        <taxon>Paralimibaculum</taxon>
    </lineage>
</organism>
<evidence type="ECO:0000256" key="1">
    <source>
        <dbReference type="SAM" id="Phobius"/>
    </source>
</evidence>
<proteinExistence type="predicted"/>
<keyword evidence="1" id="KW-0812">Transmembrane</keyword>
<reference evidence="3 4" key="1">
    <citation type="submission" date="2023-04" db="EMBL/GenBank/DDBJ databases">
        <title>Marinoamorphus aggregata gen. nov., sp. Nov., isolate from tissue of brittle star Ophioplocus japonicus.</title>
        <authorList>
            <person name="Kawano K."/>
            <person name="Sawayama S."/>
            <person name="Nakagawa S."/>
        </authorList>
    </citation>
    <scope>NUCLEOTIDE SEQUENCE [LARGE SCALE GENOMIC DNA]</scope>
    <source>
        <strain evidence="3 4">NKW23</strain>
    </source>
</reference>
<keyword evidence="4" id="KW-1185">Reference proteome</keyword>
<dbReference type="Pfam" id="PF07331">
    <property type="entry name" value="TctB"/>
    <property type="match status" value="1"/>
</dbReference>
<comment type="caution">
    <text evidence="3">The sequence shown here is derived from an EMBL/GenBank/DDBJ whole genome shotgun (WGS) entry which is preliminary data.</text>
</comment>
<evidence type="ECO:0000313" key="3">
    <source>
        <dbReference type="EMBL" id="GMG84858.1"/>
    </source>
</evidence>
<feature type="transmembrane region" description="Helical" evidence="1">
    <location>
        <begin position="107"/>
        <end position="122"/>
    </location>
</feature>
<dbReference type="RefSeq" id="WP_285674008.1">
    <property type="nucleotide sequence ID" value="NZ_BSYI01000044.1"/>
</dbReference>
<feature type="transmembrane region" description="Helical" evidence="1">
    <location>
        <begin position="129"/>
        <end position="153"/>
    </location>
</feature>
<evidence type="ECO:0000313" key="4">
    <source>
        <dbReference type="Proteomes" id="UP001239909"/>
    </source>
</evidence>
<name>A0ABQ6LNX5_9RHOB</name>
<feature type="transmembrane region" description="Helical" evidence="1">
    <location>
        <begin position="84"/>
        <end position="101"/>
    </location>
</feature>
<feature type="transmembrane region" description="Helical" evidence="1">
    <location>
        <begin position="44"/>
        <end position="63"/>
    </location>
</feature>
<keyword evidence="1" id="KW-0472">Membrane</keyword>
<dbReference type="EMBL" id="BSYI01000044">
    <property type="protein sequence ID" value="GMG84858.1"/>
    <property type="molecule type" value="Genomic_DNA"/>
</dbReference>
<keyword evidence="1" id="KW-1133">Transmembrane helix</keyword>